<keyword evidence="4 8" id="KW-0456">Lyase</keyword>
<dbReference type="InterPro" id="IPR004839">
    <property type="entry name" value="Aminotransferase_I/II_large"/>
</dbReference>
<evidence type="ECO:0000313" key="8">
    <source>
        <dbReference type="EMBL" id="UTW02958.1"/>
    </source>
</evidence>
<dbReference type="SUPFAM" id="SSF53383">
    <property type="entry name" value="PLP-dependent transferases"/>
    <property type="match status" value="1"/>
</dbReference>
<organism evidence="8 9">
    <name type="scientific">Amphritea atlantica</name>
    <dbReference type="NCBI Taxonomy" id="355243"/>
    <lineage>
        <taxon>Bacteria</taxon>
        <taxon>Pseudomonadati</taxon>
        <taxon>Pseudomonadota</taxon>
        <taxon>Gammaproteobacteria</taxon>
        <taxon>Oceanospirillales</taxon>
        <taxon>Oceanospirillaceae</taxon>
        <taxon>Amphritea</taxon>
    </lineage>
</organism>
<dbReference type="InterPro" id="IPR015424">
    <property type="entry name" value="PyrdxlP-dep_Trfase"/>
</dbReference>
<evidence type="ECO:0000256" key="3">
    <source>
        <dbReference type="ARBA" id="ARBA00022898"/>
    </source>
</evidence>
<dbReference type="EMBL" id="CP073344">
    <property type="protein sequence ID" value="UTW02958.1"/>
    <property type="molecule type" value="Genomic_DNA"/>
</dbReference>
<reference evidence="8" key="1">
    <citation type="submission" date="2021-04" db="EMBL/GenBank/DDBJ databases">
        <title>Oceanospirillales bacteria with DddD are important DMSP degraders in coastal seawater.</title>
        <authorList>
            <person name="Liu J."/>
        </authorList>
    </citation>
    <scope>NUCLEOTIDE SEQUENCE</scope>
    <source>
        <strain evidence="8">GY6</strain>
    </source>
</reference>
<dbReference type="NCBIfam" id="TIGR04350">
    <property type="entry name" value="C_S_lyase_PatB"/>
    <property type="match status" value="1"/>
</dbReference>
<dbReference type="InterPro" id="IPR027619">
    <property type="entry name" value="C-S_lyase_PatB-like"/>
</dbReference>
<dbReference type="InterPro" id="IPR015421">
    <property type="entry name" value="PyrdxlP-dep_Trfase_major"/>
</dbReference>
<proteinExistence type="inferred from homology"/>
<keyword evidence="3" id="KW-0663">Pyridoxal phosphate</keyword>
<dbReference type="Gene3D" id="3.40.640.10">
    <property type="entry name" value="Type I PLP-dependent aspartate aminotransferase-like (Major domain)"/>
    <property type="match status" value="1"/>
</dbReference>
<sequence>MSNRGARNQKSSTTQAFDQPVDRQTTSSQKWEKYRDTDILPMWVADTDFMAPPAVIEALQARVDHGIFGYTNTPAELSQLIIERLQTLYNWTIQEEWLVWLPGLVCGLNLACRSVGVSQDEVATAKPVYPPFMSAPRLSDRRLITIPMVEQQQRWLIDFDTLERSVSDSTRLLLFCNPHNPGGTVYRQEELERLAQICLKHGLTVCSDEIHCDLIMEPGLKHIPLGSLNSEIASKTITLMAPSKTFNIAGLGCSFAIIPDAQLRKQFQQVRKGIVPDVNLLGYTATMAAYKDGGEWHQQQLDYLKGNRDYLMKEINQIPGLRLNPVEATYLAWIDVSAAKLENPAHFFEQAGVGMSPGRDFGDDHFMRLNFGCTRSLLIEAVERIRRAMLSHLPGG</sequence>
<dbReference type="Pfam" id="PF00155">
    <property type="entry name" value="Aminotran_1_2"/>
    <property type="match status" value="1"/>
</dbReference>
<accession>A0ABY5GU51</accession>
<dbReference type="Proteomes" id="UP001059950">
    <property type="component" value="Chromosome"/>
</dbReference>
<feature type="compositionally biased region" description="Polar residues" evidence="6">
    <location>
        <begin position="1"/>
        <end position="29"/>
    </location>
</feature>
<dbReference type="Gene3D" id="3.90.1150.10">
    <property type="entry name" value="Aspartate Aminotransferase, domain 1"/>
    <property type="match status" value="1"/>
</dbReference>
<comment type="similarity">
    <text evidence="5">Belongs to the class-II pyridoxal-phosphate-dependent aminotransferase family. MalY/PatB cystathionine beta-lyase subfamily.</text>
</comment>
<evidence type="ECO:0000256" key="1">
    <source>
        <dbReference type="ARBA" id="ARBA00001933"/>
    </source>
</evidence>
<comment type="cofactor">
    <cofactor evidence="1">
        <name>pyridoxal 5'-phosphate</name>
        <dbReference type="ChEBI" id="CHEBI:597326"/>
    </cofactor>
</comment>
<evidence type="ECO:0000256" key="6">
    <source>
        <dbReference type="SAM" id="MobiDB-lite"/>
    </source>
</evidence>
<evidence type="ECO:0000313" key="9">
    <source>
        <dbReference type="Proteomes" id="UP001059950"/>
    </source>
</evidence>
<evidence type="ECO:0000256" key="4">
    <source>
        <dbReference type="ARBA" id="ARBA00023239"/>
    </source>
</evidence>
<dbReference type="PANTHER" id="PTHR43525">
    <property type="entry name" value="PROTEIN MALY"/>
    <property type="match status" value="1"/>
</dbReference>
<feature type="region of interest" description="Disordered" evidence="6">
    <location>
        <begin position="1"/>
        <end position="30"/>
    </location>
</feature>
<dbReference type="EC" id="4.4.1.13" evidence="2"/>
<protein>
    <recommendedName>
        <fullName evidence="2">cysteine-S-conjugate beta-lyase</fullName>
        <ecNumber evidence="2">4.4.1.13</ecNumber>
    </recommendedName>
</protein>
<dbReference type="InterPro" id="IPR051798">
    <property type="entry name" value="Class-II_PLP-Dep_Aminotrans"/>
</dbReference>
<keyword evidence="9" id="KW-1185">Reference proteome</keyword>
<gene>
    <name evidence="8" type="ORF">KDX31_16755</name>
</gene>
<dbReference type="InterPro" id="IPR015422">
    <property type="entry name" value="PyrdxlP-dep_Trfase_small"/>
</dbReference>
<feature type="domain" description="Aminotransferase class I/classII large" evidence="7">
    <location>
        <begin position="46"/>
        <end position="385"/>
    </location>
</feature>
<dbReference type="CDD" id="cd00609">
    <property type="entry name" value="AAT_like"/>
    <property type="match status" value="1"/>
</dbReference>
<name>A0ABY5GU51_9GAMM</name>
<evidence type="ECO:0000256" key="2">
    <source>
        <dbReference type="ARBA" id="ARBA00012224"/>
    </source>
</evidence>
<dbReference type="GO" id="GO:0016829">
    <property type="term" value="F:lyase activity"/>
    <property type="evidence" value="ECO:0007669"/>
    <property type="project" value="UniProtKB-KW"/>
</dbReference>
<evidence type="ECO:0000259" key="7">
    <source>
        <dbReference type="Pfam" id="PF00155"/>
    </source>
</evidence>
<dbReference type="PANTHER" id="PTHR43525:SF1">
    <property type="entry name" value="PROTEIN MALY"/>
    <property type="match status" value="1"/>
</dbReference>
<evidence type="ECO:0000256" key="5">
    <source>
        <dbReference type="ARBA" id="ARBA00037974"/>
    </source>
</evidence>